<dbReference type="STRING" id="1549858.MC45_04630"/>
<dbReference type="EMBL" id="CP009571">
    <property type="protein sequence ID" value="AIT05807.1"/>
    <property type="molecule type" value="Genomic_DNA"/>
</dbReference>
<dbReference type="eggNOG" id="COG1633">
    <property type="taxonomic scope" value="Bacteria"/>
</dbReference>
<accession>A0A097EE17</accession>
<organism evidence="1 2">
    <name type="scientific">Sphingomonas taxi</name>
    <dbReference type="NCBI Taxonomy" id="1549858"/>
    <lineage>
        <taxon>Bacteria</taxon>
        <taxon>Pseudomonadati</taxon>
        <taxon>Pseudomonadota</taxon>
        <taxon>Alphaproteobacteria</taxon>
        <taxon>Sphingomonadales</taxon>
        <taxon>Sphingomonadaceae</taxon>
        <taxon>Sphingomonas</taxon>
    </lineage>
</organism>
<reference evidence="1 2" key="1">
    <citation type="submission" date="2014-09" db="EMBL/GenBank/DDBJ databases">
        <title>Using Illumina technology Improving SMRT sequencing Genome Assembly by RASTools.</title>
        <authorList>
            <person name="Zhou Y."/>
            <person name="Ma T."/>
            <person name="Liu T."/>
        </authorList>
    </citation>
    <scope>NUCLEOTIDE SEQUENCE [LARGE SCALE GENOMIC DNA]</scope>
    <source>
        <strain evidence="1 2">ATCC 55669</strain>
    </source>
</reference>
<dbReference type="Proteomes" id="UP000033200">
    <property type="component" value="Chromosome"/>
</dbReference>
<dbReference type="AlphaFoldDB" id="A0A097EE17"/>
<evidence type="ECO:0000313" key="1">
    <source>
        <dbReference type="EMBL" id="AIT05807.1"/>
    </source>
</evidence>
<proteinExistence type="predicted"/>
<gene>
    <name evidence="1" type="ORF">MC45_04630</name>
</gene>
<dbReference type="HOGENOM" id="CLU_936597_0_0_5"/>
<dbReference type="PANTHER" id="PTHR31694:SF26">
    <property type="entry name" value="OS05G0151100 PROTEIN"/>
    <property type="match status" value="1"/>
</dbReference>
<dbReference type="KEGG" id="stax:MC45_04630"/>
<keyword evidence="2" id="KW-1185">Reference proteome</keyword>
<name>A0A097EE17_9SPHN</name>
<protein>
    <recommendedName>
        <fullName evidence="3">Ferritin-like domain-containing protein</fullName>
    </recommendedName>
</protein>
<dbReference type="InterPro" id="IPR052965">
    <property type="entry name" value="Pigment-catalase-like"/>
</dbReference>
<dbReference type="RefSeq" id="WP_038660118.1">
    <property type="nucleotide sequence ID" value="NZ_CP009571.1"/>
</dbReference>
<evidence type="ECO:0008006" key="3">
    <source>
        <dbReference type="Google" id="ProtNLM"/>
    </source>
</evidence>
<dbReference type="PANTHER" id="PTHR31694">
    <property type="entry name" value="DESICCATION-LIKE PROTEIN"/>
    <property type="match status" value="1"/>
</dbReference>
<evidence type="ECO:0000313" key="2">
    <source>
        <dbReference type="Proteomes" id="UP000033200"/>
    </source>
</evidence>
<sequence length="297" mass="31105">MLRRTALATLFGGVALAGFIGTAQAEGLVAGEIAALQFALNLQYLTTNFLQAAIYGDGRQLQADNIRGGELSGEPGVVVTTAKQVRFPAATRDIQARVQEIGDEHWYRNLLLRALLRADVVAQKTIDLSPATFTAMFRLAGVIDAGATFDPYSSPLNLLLATETLISVQASVISAMLPSFDNDILRATMASFAASVGGDAATIRSMLYAQGQAAAIDKLAAWRDRVDGTAVTDRGLSATTTNGNAMTRIAFTDADGLLIGRTPARALNVLFMTSGAVTTGGFFPTGINGAITRSAAN</sequence>
<dbReference type="Pfam" id="PF13668">
    <property type="entry name" value="Ferritin_2"/>
    <property type="match status" value="1"/>
</dbReference>